<accession>D9MP28</accession>
<feature type="chain" id="PRO_5003125816" evidence="1">
    <location>
        <begin position="25"/>
        <end position="113"/>
    </location>
</feature>
<keyword evidence="1" id="KW-0732">Signal</keyword>
<organism evidence="2">
    <name type="scientific">uncultured Nitrospirae bacterium MY3-5B</name>
    <dbReference type="NCBI Taxonomy" id="798578"/>
    <lineage>
        <taxon>Bacteria</taxon>
        <taxon>Pseudomonadati</taxon>
        <taxon>Nitrospirota</taxon>
        <taxon>environmental samples</taxon>
    </lineage>
</organism>
<name>D9MP28_9BACT</name>
<sequence>MAMKDLKIFVALLALCLTVETAVAGELQMRGTACENGDLSMSAITLTRPAYVVKVESASGIFCIIRAEDSSGAEEIICTDYEINGQALMPGTYRVFPYLQPNKAIERVIIYLR</sequence>
<gene>
    <name evidence="2" type="ORF">LW3_0140</name>
</gene>
<dbReference type="AlphaFoldDB" id="D9MP28"/>
<feature type="signal peptide" evidence="1">
    <location>
        <begin position="1"/>
        <end position="24"/>
    </location>
</feature>
<dbReference type="EMBL" id="HM454281">
    <property type="protein sequence ID" value="ADI87717.1"/>
    <property type="molecule type" value="Genomic_DNA"/>
</dbReference>
<proteinExistence type="predicted"/>
<evidence type="ECO:0000313" key="2">
    <source>
        <dbReference type="EMBL" id="ADI87717.1"/>
    </source>
</evidence>
<protein>
    <submittedName>
        <fullName evidence="2">Uncharacterized protein</fullName>
    </submittedName>
</protein>
<reference evidence="2" key="1">
    <citation type="journal article" date="2011" name="Appl. Environ. Microbiol.">
        <title>Metagenomic analysis reveals unexpected subgenomic diversity of magnetotactic bacteria within the phylum Nitrospirae.</title>
        <authorList>
            <person name="Lin W."/>
            <person name="Jogler C."/>
            <person name="Schuler D."/>
            <person name="Pan Y."/>
        </authorList>
    </citation>
    <scope>NUCLEOTIDE SEQUENCE</scope>
</reference>
<evidence type="ECO:0000256" key="1">
    <source>
        <dbReference type="SAM" id="SignalP"/>
    </source>
</evidence>